<dbReference type="GO" id="GO:0005829">
    <property type="term" value="C:cytosol"/>
    <property type="evidence" value="ECO:0007669"/>
    <property type="project" value="TreeGrafter"/>
</dbReference>
<dbReference type="InterPro" id="IPR036412">
    <property type="entry name" value="HAD-like_sf"/>
</dbReference>
<organism evidence="2 3">
    <name type="scientific">Gluconacetobacter sacchari</name>
    <dbReference type="NCBI Taxonomy" id="92759"/>
    <lineage>
        <taxon>Bacteria</taxon>
        <taxon>Pseudomonadati</taxon>
        <taxon>Pseudomonadota</taxon>
        <taxon>Alphaproteobacteria</taxon>
        <taxon>Acetobacterales</taxon>
        <taxon>Acetobacteraceae</taxon>
        <taxon>Gluconacetobacter</taxon>
    </lineage>
</organism>
<proteinExistence type="inferred from homology"/>
<dbReference type="Proteomes" id="UP000589085">
    <property type="component" value="Unassembled WGS sequence"/>
</dbReference>
<keyword evidence="1" id="KW-0460">Magnesium</keyword>
<comment type="cofactor">
    <cofactor evidence="1">
        <name>Mg(2+)</name>
        <dbReference type="ChEBI" id="CHEBI:18420"/>
    </cofactor>
    <text evidence="1">Binds 1 Mg(2+) ion per subunit.</text>
</comment>
<protein>
    <recommendedName>
        <fullName evidence="1">Phosphonoacetaldehyde hydrolase</fullName>
        <shortName evidence="1">Phosphonatase</shortName>
        <ecNumber evidence="1">3.11.1.1</ecNumber>
    </recommendedName>
    <alternativeName>
        <fullName evidence="1">Phosphonoacetaldehyde phosphonohydrolase</fullName>
    </alternativeName>
</protein>
<dbReference type="AlphaFoldDB" id="A0A7W4IBM5"/>
<comment type="similarity">
    <text evidence="1">Belongs to the HAD-like hydrolase superfamily. PhnX family.</text>
</comment>
<comment type="caution">
    <text evidence="2">The sequence shown here is derived from an EMBL/GenBank/DDBJ whole genome shotgun (WGS) entry which is preliminary data.</text>
</comment>
<keyword evidence="1" id="KW-0479">Metal-binding</keyword>
<comment type="function">
    <text evidence="1">Involved in phosphonate degradation.</text>
</comment>
<dbReference type="SUPFAM" id="SSF56784">
    <property type="entry name" value="HAD-like"/>
    <property type="match status" value="1"/>
</dbReference>
<dbReference type="InterPro" id="IPR050155">
    <property type="entry name" value="HAD-like_hydrolase_sf"/>
</dbReference>
<dbReference type="Gene3D" id="3.40.50.1000">
    <property type="entry name" value="HAD superfamily/HAD-like"/>
    <property type="match status" value="1"/>
</dbReference>
<dbReference type="InterPro" id="IPR023198">
    <property type="entry name" value="PGP-like_dom2"/>
</dbReference>
<feature type="binding site" evidence="1">
    <location>
        <position position="15"/>
    </location>
    <ligand>
        <name>Mg(2+)</name>
        <dbReference type="ChEBI" id="CHEBI:18420"/>
    </ligand>
</feature>
<dbReference type="RefSeq" id="WP_182996743.1">
    <property type="nucleotide sequence ID" value="NZ_JABEQJ010000006.1"/>
</dbReference>
<evidence type="ECO:0000256" key="1">
    <source>
        <dbReference type="HAMAP-Rule" id="MF_01375"/>
    </source>
</evidence>
<dbReference type="SFLD" id="SFLDS00003">
    <property type="entry name" value="Haloacid_Dehalogenase"/>
    <property type="match status" value="1"/>
</dbReference>
<comment type="subunit">
    <text evidence="1">Homodimer.</text>
</comment>
<dbReference type="HAMAP" id="MF_01375">
    <property type="entry name" value="PhnX"/>
    <property type="match status" value="1"/>
</dbReference>
<reference evidence="2 3" key="1">
    <citation type="submission" date="2020-04" db="EMBL/GenBank/DDBJ databases">
        <title>Description of novel Gluconacetobacter.</title>
        <authorList>
            <person name="Sombolestani A."/>
        </authorList>
    </citation>
    <scope>NUCLEOTIDE SEQUENCE [LARGE SCALE GENOMIC DNA]</scope>
    <source>
        <strain evidence="2 3">LMG 19747</strain>
    </source>
</reference>
<dbReference type="GO" id="GO:0000287">
    <property type="term" value="F:magnesium ion binding"/>
    <property type="evidence" value="ECO:0007669"/>
    <property type="project" value="UniProtKB-UniRule"/>
</dbReference>
<dbReference type="InterPro" id="IPR023214">
    <property type="entry name" value="HAD_sf"/>
</dbReference>
<dbReference type="GO" id="GO:0050194">
    <property type="term" value="F:phosphonoacetaldehyde hydrolase activity"/>
    <property type="evidence" value="ECO:0007669"/>
    <property type="project" value="UniProtKB-UniRule"/>
</dbReference>
<dbReference type="EC" id="3.11.1.1" evidence="1"/>
<dbReference type="GO" id="GO:0019700">
    <property type="term" value="P:organic phosphonate catabolic process"/>
    <property type="evidence" value="ECO:0007669"/>
    <property type="project" value="InterPro"/>
</dbReference>
<gene>
    <name evidence="1" type="primary">phnX</name>
    <name evidence="2" type="ORF">HLH48_06825</name>
</gene>
<feature type="binding site" evidence="1">
    <location>
        <position position="13"/>
    </location>
    <ligand>
        <name>Mg(2+)</name>
        <dbReference type="ChEBI" id="CHEBI:18420"/>
    </ligand>
</feature>
<keyword evidence="1 2" id="KW-0378">Hydrolase</keyword>
<dbReference type="SFLD" id="SFLDG01129">
    <property type="entry name" value="C1.5:_HAD__Beta-PGM__Phosphata"/>
    <property type="match status" value="1"/>
</dbReference>
<dbReference type="PANTHER" id="PTHR43434:SF19">
    <property type="entry name" value="PHOSPHONOACETALDEHYDE HYDROLASE"/>
    <property type="match status" value="1"/>
</dbReference>
<dbReference type="NCBIfam" id="TIGR01422">
    <property type="entry name" value="phosphonatase"/>
    <property type="match status" value="1"/>
</dbReference>
<evidence type="ECO:0000313" key="2">
    <source>
        <dbReference type="EMBL" id="MBB2159888.1"/>
    </source>
</evidence>
<dbReference type="Gene3D" id="1.10.150.240">
    <property type="entry name" value="Putative phosphatase, domain 2"/>
    <property type="match status" value="1"/>
</dbReference>
<accession>A0A7W4IBM5</accession>
<dbReference type="PANTHER" id="PTHR43434">
    <property type="entry name" value="PHOSPHOGLYCOLATE PHOSPHATASE"/>
    <property type="match status" value="1"/>
</dbReference>
<keyword evidence="1" id="KW-0704">Schiff base</keyword>
<comment type="catalytic activity">
    <reaction evidence="1">
        <text>phosphonoacetaldehyde + H2O = acetaldehyde + phosphate + H(+)</text>
        <dbReference type="Rhea" id="RHEA:18905"/>
        <dbReference type="ChEBI" id="CHEBI:15343"/>
        <dbReference type="ChEBI" id="CHEBI:15377"/>
        <dbReference type="ChEBI" id="CHEBI:15378"/>
        <dbReference type="ChEBI" id="CHEBI:43474"/>
        <dbReference type="ChEBI" id="CHEBI:58383"/>
        <dbReference type="EC" id="3.11.1.1"/>
    </reaction>
</comment>
<dbReference type="GO" id="GO:0008967">
    <property type="term" value="F:phosphoglycolate phosphatase activity"/>
    <property type="evidence" value="ECO:0007669"/>
    <property type="project" value="TreeGrafter"/>
</dbReference>
<feature type="active site" description="Nucleophile" evidence="1">
    <location>
        <position position="13"/>
    </location>
</feature>
<sequence>MAAHHGIEAVIFDWAGTLVDFGSFAPMAAFVETFAGFGIAIGIDEARRPTGLAKRPHVAALLKQPRIAAAWSDIHGGPPDDGAIDRVYGVFVPRTVAVAARHADVIPGAAACVAALRRRGLRIGSTTGYTREIMEAIMPAARAQGVEVDCLVCAGETPSGRPGPLMLWRNMIALDVWPAWKAVKVDDTIVGVAEGRNAGAWSIGVAVSGNVFGCTREETAAMPPGEFTARRDRARRVLLEAGAHEVIDSVADLPDAVARLDARLAAGERPEDVGRVFS</sequence>
<feature type="binding site" evidence="1">
    <location>
        <position position="187"/>
    </location>
    <ligand>
        <name>Mg(2+)</name>
        <dbReference type="ChEBI" id="CHEBI:18420"/>
    </ligand>
</feature>
<name>A0A7W4IBM5_9PROT</name>
<dbReference type="Pfam" id="PF00702">
    <property type="entry name" value="Hydrolase"/>
    <property type="match status" value="1"/>
</dbReference>
<feature type="active site" description="Schiff-base intermediate with substrate" evidence="1">
    <location>
        <position position="54"/>
    </location>
</feature>
<dbReference type="InterPro" id="IPR006323">
    <property type="entry name" value="Phosphonoacetald_hydro"/>
</dbReference>
<evidence type="ECO:0000313" key="3">
    <source>
        <dbReference type="Proteomes" id="UP000589085"/>
    </source>
</evidence>
<dbReference type="EMBL" id="JABEQJ010000006">
    <property type="protein sequence ID" value="MBB2159888.1"/>
    <property type="molecule type" value="Genomic_DNA"/>
</dbReference>
<dbReference type="GO" id="GO:0006281">
    <property type="term" value="P:DNA repair"/>
    <property type="evidence" value="ECO:0007669"/>
    <property type="project" value="TreeGrafter"/>
</dbReference>